<keyword evidence="1" id="KW-0472">Membrane</keyword>
<proteinExistence type="predicted"/>
<evidence type="ECO:0000313" key="3">
    <source>
        <dbReference type="Proteomes" id="UP001213972"/>
    </source>
</evidence>
<protein>
    <submittedName>
        <fullName evidence="2">Uncharacterized protein</fullName>
    </submittedName>
</protein>
<reference evidence="2" key="1">
    <citation type="submission" date="2023-03" db="EMBL/GenBank/DDBJ databases">
        <title>Andean soil-derived lignocellulolytic bacterial consortium as a source of novel taxa and putative plastic-active enzymes.</title>
        <authorList>
            <person name="Diaz-Garcia L."/>
            <person name="Chuvochina M."/>
            <person name="Feuerriegel G."/>
            <person name="Bunk B."/>
            <person name="Sproer C."/>
            <person name="Streit W.R."/>
            <person name="Rodriguez L.M."/>
            <person name="Overmann J."/>
            <person name="Jimenez D.J."/>
        </authorList>
    </citation>
    <scope>NUCLEOTIDE SEQUENCE</scope>
    <source>
        <strain evidence="2">MAG 4610</strain>
    </source>
</reference>
<accession>A0AAJ6B2I2</accession>
<dbReference type="EMBL" id="CP119321">
    <property type="protein sequence ID" value="WEK13218.1"/>
    <property type="molecule type" value="Genomic_DNA"/>
</dbReference>
<evidence type="ECO:0000313" key="2">
    <source>
        <dbReference type="EMBL" id="WEK13218.1"/>
    </source>
</evidence>
<evidence type="ECO:0000256" key="1">
    <source>
        <dbReference type="SAM" id="Phobius"/>
    </source>
</evidence>
<feature type="transmembrane region" description="Helical" evidence="1">
    <location>
        <begin position="12"/>
        <end position="37"/>
    </location>
</feature>
<keyword evidence="1" id="KW-1133">Transmembrane helix</keyword>
<feature type="transmembrane region" description="Helical" evidence="1">
    <location>
        <begin position="44"/>
        <end position="63"/>
    </location>
</feature>
<name>A0AAJ6B2I2_9MICO</name>
<organism evidence="2 3">
    <name type="scientific">Candidatus Microbacterium phytovorans</name>
    <dbReference type="NCBI Taxonomy" id="3121374"/>
    <lineage>
        <taxon>Bacteria</taxon>
        <taxon>Bacillati</taxon>
        <taxon>Actinomycetota</taxon>
        <taxon>Actinomycetes</taxon>
        <taxon>Micrococcales</taxon>
        <taxon>Microbacteriaceae</taxon>
        <taxon>Microbacterium</taxon>
    </lineage>
</organism>
<dbReference type="AlphaFoldDB" id="A0AAJ6B2I2"/>
<dbReference type="Proteomes" id="UP001213972">
    <property type="component" value="Chromosome"/>
</dbReference>
<gene>
    <name evidence="2" type="ORF">P0Y48_12265</name>
</gene>
<keyword evidence="1" id="KW-0812">Transmembrane</keyword>
<sequence length="104" mass="10829">MLNGRVVIDFFAGITAWVMWAGVVVGILAAVAAGIALVMRVSSFAPFAAWAGGMLAASTGIALGTWAPMLVVASVGGVAYAVGTRWSELEERWRRSSERTADVA</sequence>